<dbReference type="EMBL" id="KK734076">
    <property type="protein sequence ID" value="KFR03394.1"/>
    <property type="molecule type" value="Genomic_DNA"/>
</dbReference>
<feature type="compositionally biased region" description="Polar residues" evidence="1">
    <location>
        <begin position="88"/>
        <end position="98"/>
    </location>
</feature>
<dbReference type="Gene3D" id="1.10.375.10">
    <property type="entry name" value="Human Immunodeficiency Virus Type 1 Capsid Protein"/>
    <property type="match status" value="1"/>
</dbReference>
<dbReference type="PANTHER" id="PTHR33166">
    <property type="entry name" value="GAG_P30 DOMAIN-CONTAINING PROTEIN"/>
    <property type="match status" value="1"/>
</dbReference>
<evidence type="ECO:0000313" key="3">
    <source>
        <dbReference type="EMBL" id="KFR03394.1"/>
    </source>
</evidence>
<gene>
    <name evidence="3" type="ORF">N306_13560</name>
</gene>
<evidence type="ECO:0000259" key="2">
    <source>
        <dbReference type="Pfam" id="PF02093"/>
    </source>
</evidence>
<evidence type="ECO:0000256" key="1">
    <source>
        <dbReference type="SAM" id="MobiDB-lite"/>
    </source>
</evidence>
<dbReference type="STRING" id="30419.A0A091VJR6"/>
<protein>
    <recommendedName>
        <fullName evidence="2">Core shell protein Gag P30 domain-containing protein</fullName>
    </recommendedName>
</protein>
<dbReference type="GO" id="GO:0019068">
    <property type="term" value="P:virion assembly"/>
    <property type="evidence" value="ECO:0007669"/>
    <property type="project" value="InterPro"/>
</dbReference>
<dbReference type="SUPFAM" id="SSF47943">
    <property type="entry name" value="Retrovirus capsid protein, N-terminal core domain"/>
    <property type="match status" value="1"/>
</dbReference>
<dbReference type="AlphaFoldDB" id="A0A091VJR6"/>
<accession>A0A091VJR6</accession>
<evidence type="ECO:0000313" key="4">
    <source>
        <dbReference type="Proteomes" id="UP000053605"/>
    </source>
</evidence>
<dbReference type="InterPro" id="IPR050462">
    <property type="entry name" value="Retroviral_Gag-Pol_poly"/>
</dbReference>
<feature type="non-terminal residue" evidence="3">
    <location>
        <position position="1"/>
    </location>
</feature>
<feature type="region of interest" description="Disordered" evidence="1">
    <location>
        <begin position="81"/>
        <end position="109"/>
    </location>
</feature>
<name>A0A091VJR6_OPIHO</name>
<feature type="domain" description="Core shell protein Gag P30" evidence="2">
    <location>
        <begin position="19"/>
        <end position="153"/>
    </location>
</feature>
<organism evidence="3 4">
    <name type="scientific">Opisthocomus hoazin</name>
    <name type="common">Hoatzin</name>
    <name type="synonym">Phasianus hoazin</name>
    <dbReference type="NCBI Taxonomy" id="30419"/>
    <lineage>
        <taxon>Eukaryota</taxon>
        <taxon>Metazoa</taxon>
        <taxon>Chordata</taxon>
        <taxon>Craniata</taxon>
        <taxon>Vertebrata</taxon>
        <taxon>Euteleostomi</taxon>
        <taxon>Archelosauria</taxon>
        <taxon>Archosauria</taxon>
        <taxon>Dinosauria</taxon>
        <taxon>Saurischia</taxon>
        <taxon>Theropoda</taxon>
        <taxon>Coelurosauria</taxon>
        <taxon>Aves</taxon>
        <taxon>Neognathae</taxon>
        <taxon>Neoaves</taxon>
        <taxon>Opisthocomiformes</taxon>
        <taxon>Opisthocomidae</taxon>
        <taxon>Opisthocomus</taxon>
    </lineage>
</organism>
<dbReference type="InterPro" id="IPR008919">
    <property type="entry name" value="Retrov_capsid_N"/>
</dbReference>
<feature type="non-terminal residue" evidence="3">
    <location>
        <position position="153"/>
    </location>
</feature>
<proteinExistence type="predicted"/>
<dbReference type="Pfam" id="PF02093">
    <property type="entry name" value="Gag_p30"/>
    <property type="match status" value="1"/>
</dbReference>
<sequence length="153" mass="17469">EAVGNSGPVIVKVPFPITDLRSWKEIAGTYREDPERVAKVIESIIRTQEPDWKDLQVILDNLLDDTEKKMVLNAARKQVEGAHADGNLQGTVDQNFPSSDPEWDPNQPGPRGMLTRYQRWILFGVRHAMPKVINWSKIYEVRQELNESPSAFM</sequence>
<dbReference type="Proteomes" id="UP000053605">
    <property type="component" value="Unassembled WGS sequence"/>
</dbReference>
<dbReference type="InterPro" id="IPR003036">
    <property type="entry name" value="Gag_P30"/>
</dbReference>
<reference evidence="3 4" key="1">
    <citation type="submission" date="2014-04" db="EMBL/GenBank/DDBJ databases">
        <title>Genome evolution of avian class.</title>
        <authorList>
            <person name="Zhang G."/>
            <person name="Li C."/>
        </authorList>
    </citation>
    <scope>NUCLEOTIDE SEQUENCE [LARGE SCALE GENOMIC DNA]</scope>
    <source>
        <strain evidence="3">BGI_N306</strain>
    </source>
</reference>
<keyword evidence="4" id="KW-1185">Reference proteome</keyword>
<dbReference type="PhylomeDB" id="A0A091VJR6"/>